<organism evidence="2 3">
    <name type="scientific">Muricoccus nepalensis</name>
    <dbReference type="NCBI Taxonomy" id="1854500"/>
    <lineage>
        <taxon>Bacteria</taxon>
        <taxon>Pseudomonadati</taxon>
        <taxon>Pseudomonadota</taxon>
        <taxon>Alphaproteobacteria</taxon>
        <taxon>Acetobacterales</taxon>
        <taxon>Roseomonadaceae</taxon>
        <taxon>Muricoccus</taxon>
    </lineage>
</organism>
<dbReference type="GO" id="GO:0051213">
    <property type="term" value="F:dioxygenase activity"/>
    <property type="evidence" value="ECO:0007669"/>
    <property type="project" value="UniProtKB-KW"/>
</dbReference>
<keyword evidence="2" id="KW-0223">Dioxygenase</keyword>
<reference evidence="2 3" key="1">
    <citation type="journal article" date="2019" name="Environ. Microbiol.">
        <title>Species interactions and distinct microbial communities in high Arctic permafrost affected cryosols are associated with the CH4 and CO2 gas fluxes.</title>
        <authorList>
            <person name="Altshuler I."/>
            <person name="Hamel J."/>
            <person name="Turney S."/>
            <person name="Magnuson E."/>
            <person name="Levesque R."/>
            <person name="Greer C."/>
            <person name="Whyte L.G."/>
        </authorList>
    </citation>
    <scope>NUCLEOTIDE SEQUENCE [LARGE SCALE GENOMIC DNA]</scope>
    <source>
        <strain evidence="2 3">S9.3B</strain>
    </source>
</reference>
<keyword evidence="3" id="KW-1185">Reference proteome</keyword>
<dbReference type="SUPFAM" id="SSF51197">
    <property type="entry name" value="Clavaminate synthase-like"/>
    <property type="match status" value="1"/>
</dbReference>
<evidence type="ECO:0000259" key="1">
    <source>
        <dbReference type="PROSITE" id="PS51471"/>
    </source>
</evidence>
<dbReference type="PANTHER" id="PTHR12463">
    <property type="entry name" value="OXYGENASE-RELATED"/>
    <property type="match status" value="1"/>
</dbReference>
<dbReference type="Gene3D" id="2.60.120.590">
    <property type="entry name" value="Alpha-ketoglutarate-dependent dioxygenase AlkB-like"/>
    <property type="match status" value="1"/>
</dbReference>
<comment type="caution">
    <text evidence="2">The sequence shown here is derived from an EMBL/GenBank/DDBJ whole genome shotgun (WGS) entry which is preliminary data.</text>
</comment>
<dbReference type="Pfam" id="PF13532">
    <property type="entry name" value="2OG-FeII_Oxy_2"/>
    <property type="match status" value="1"/>
</dbReference>
<dbReference type="InterPro" id="IPR005123">
    <property type="entry name" value="Oxoglu/Fe-dep_dioxygenase_dom"/>
</dbReference>
<dbReference type="RefSeq" id="WP_140882415.1">
    <property type="nucleotide sequence ID" value="NZ_RCZP01000006.1"/>
</dbReference>
<evidence type="ECO:0000313" key="3">
    <source>
        <dbReference type="Proteomes" id="UP000317078"/>
    </source>
</evidence>
<accession>A0A502GAI2</accession>
<dbReference type="OrthoDB" id="278699at2"/>
<dbReference type="PANTHER" id="PTHR12463:SF1">
    <property type="entry name" value="2-OXOGLUTARATE AND FE-DEPENDENT OXYGENASE FAMILY PROTEIN"/>
    <property type="match status" value="1"/>
</dbReference>
<name>A0A502GAI2_9PROT</name>
<dbReference type="AlphaFoldDB" id="A0A502GAI2"/>
<dbReference type="EMBL" id="RCZP01000006">
    <property type="protein sequence ID" value="TPG58036.1"/>
    <property type="molecule type" value="Genomic_DNA"/>
</dbReference>
<proteinExistence type="predicted"/>
<dbReference type="InterPro" id="IPR037151">
    <property type="entry name" value="AlkB-like_sf"/>
</dbReference>
<dbReference type="GO" id="GO:0032451">
    <property type="term" value="F:demethylase activity"/>
    <property type="evidence" value="ECO:0007669"/>
    <property type="project" value="TreeGrafter"/>
</dbReference>
<sequence>MKTVQPYLFEPEPSMPEGFRHTRELITPDQEHDLVAQFAELPFAAFEFREYVGKRRIVSYGSKYDFGREQLVSAEAIPEFLLPLRARAAAFAELDPFSMQQVLVTEYAAGAAIGWHRDKAVFKEVVGVSFLSPCTLRLRRETNFGWKRAALTLEPRSAYLLAGTSRTEWEHSIPPVDSLRYSVTFRTMRLVRG</sequence>
<feature type="domain" description="Fe2OG dioxygenase" evidence="1">
    <location>
        <begin position="95"/>
        <end position="189"/>
    </location>
</feature>
<protein>
    <submittedName>
        <fullName evidence="2">Alpha-ketoglutarate-dependent dioxygenase AlkB</fullName>
    </submittedName>
</protein>
<dbReference type="InterPro" id="IPR027450">
    <property type="entry name" value="AlkB-like"/>
</dbReference>
<gene>
    <name evidence="2" type="ORF">EAH89_08675</name>
</gene>
<dbReference type="PROSITE" id="PS51471">
    <property type="entry name" value="FE2OG_OXY"/>
    <property type="match status" value="1"/>
</dbReference>
<keyword evidence="2" id="KW-0560">Oxidoreductase</keyword>
<dbReference type="InterPro" id="IPR032857">
    <property type="entry name" value="ALKBH4"/>
</dbReference>
<dbReference type="Proteomes" id="UP000317078">
    <property type="component" value="Unassembled WGS sequence"/>
</dbReference>
<dbReference type="GO" id="GO:0070988">
    <property type="term" value="P:demethylation"/>
    <property type="evidence" value="ECO:0007669"/>
    <property type="project" value="InterPro"/>
</dbReference>
<evidence type="ECO:0000313" key="2">
    <source>
        <dbReference type="EMBL" id="TPG58036.1"/>
    </source>
</evidence>